<reference evidence="1" key="1">
    <citation type="submission" date="2020-05" db="EMBL/GenBank/DDBJ databases">
        <title>Large-scale comparative analyses of tick genomes elucidate their genetic diversity and vector capacities.</title>
        <authorList>
            <person name="Jia N."/>
            <person name="Wang J."/>
            <person name="Shi W."/>
            <person name="Du L."/>
            <person name="Sun Y."/>
            <person name="Zhan W."/>
            <person name="Jiang J."/>
            <person name="Wang Q."/>
            <person name="Zhang B."/>
            <person name="Ji P."/>
            <person name="Sakyi L.B."/>
            <person name="Cui X."/>
            <person name="Yuan T."/>
            <person name="Jiang B."/>
            <person name="Yang W."/>
            <person name="Lam T.T.-Y."/>
            <person name="Chang Q."/>
            <person name="Ding S."/>
            <person name="Wang X."/>
            <person name="Zhu J."/>
            <person name="Ruan X."/>
            <person name="Zhao L."/>
            <person name="Wei J."/>
            <person name="Que T."/>
            <person name="Du C."/>
            <person name="Cheng J."/>
            <person name="Dai P."/>
            <person name="Han X."/>
            <person name="Huang E."/>
            <person name="Gao Y."/>
            <person name="Liu J."/>
            <person name="Shao H."/>
            <person name="Ye R."/>
            <person name="Li L."/>
            <person name="Wei W."/>
            <person name="Wang X."/>
            <person name="Wang C."/>
            <person name="Yang T."/>
            <person name="Huo Q."/>
            <person name="Li W."/>
            <person name="Guo W."/>
            <person name="Chen H."/>
            <person name="Zhou L."/>
            <person name="Ni X."/>
            <person name="Tian J."/>
            <person name="Zhou Y."/>
            <person name="Sheng Y."/>
            <person name="Liu T."/>
            <person name="Pan Y."/>
            <person name="Xia L."/>
            <person name="Li J."/>
            <person name="Zhao F."/>
            <person name="Cao W."/>
        </authorList>
    </citation>
    <scope>NUCLEOTIDE SEQUENCE</scope>
    <source>
        <strain evidence="1">Hyas-2018</strain>
    </source>
</reference>
<comment type="caution">
    <text evidence="1">The sequence shown here is derived from an EMBL/GenBank/DDBJ whole genome shotgun (WGS) entry which is preliminary data.</text>
</comment>
<keyword evidence="2" id="KW-1185">Reference proteome</keyword>
<proteinExistence type="predicted"/>
<name>A0ACB7T4N0_HYAAI</name>
<protein>
    <submittedName>
        <fullName evidence="1">Uncharacterized protein</fullName>
    </submittedName>
</protein>
<organism evidence="1 2">
    <name type="scientific">Hyalomma asiaticum</name>
    <name type="common">Tick</name>
    <dbReference type="NCBI Taxonomy" id="266040"/>
    <lineage>
        <taxon>Eukaryota</taxon>
        <taxon>Metazoa</taxon>
        <taxon>Ecdysozoa</taxon>
        <taxon>Arthropoda</taxon>
        <taxon>Chelicerata</taxon>
        <taxon>Arachnida</taxon>
        <taxon>Acari</taxon>
        <taxon>Parasitiformes</taxon>
        <taxon>Ixodida</taxon>
        <taxon>Ixodoidea</taxon>
        <taxon>Ixodidae</taxon>
        <taxon>Hyalomminae</taxon>
        <taxon>Hyalomma</taxon>
    </lineage>
</organism>
<accession>A0ACB7T4N0</accession>
<evidence type="ECO:0000313" key="2">
    <source>
        <dbReference type="Proteomes" id="UP000821845"/>
    </source>
</evidence>
<sequence length="262" mass="30021">MKFDIKAVAERPTNMIMVHLITILLALSEQVESQDSRIDPRLRLQEYEVNISKAEYTQRKDDYGGEEYAGLRLRFRFRRRVQRHLVDTFAPTAFLVALSWMSFWLGTNHTQSRVSLCGIALLAVLQHLTAARETLPPSRTWTGLDMWTILCLTFVSASIVEVTIVCYCNRLEYRSQIAVGGSAMMGFRARRSKGTTRTDTAETQASETTRHLSHSEHGVEVNPMSNAGPAEIIDKYCRYAFPLTFFVLNIVFWSWLYVNQEP</sequence>
<dbReference type="Proteomes" id="UP000821845">
    <property type="component" value="Chromosome 2"/>
</dbReference>
<gene>
    <name evidence="1" type="ORF">HPB50_021927</name>
</gene>
<dbReference type="EMBL" id="CM023482">
    <property type="protein sequence ID" value="KAH6939879.1"/>
    <property type="molecule type" value="Genomic_DNA"/>
</dbReference>
<evidence type="ECO:0000313" key="1">
    <source>
        <dbReference type="EMBL" id="KAH6939879.1"/>
    </source>
</evidence>